<evidence type="ECO:0000313" key="11">
    <source>
        <dbReference type="EMBL" id="CDW79930.1"/>
    </source>
</evidence>
<feature type="repeat" description="WD" evidence="6">
    <location>
        <begin position="163"/>
        <end position="204"/>
    </location>
</feature>
<keyword evidence="5" id="KW-0539">Nucleus</keyword>
<dbReference type="PANTHER" id="PTHR14927:SF0">
    <property type="entry name" value="NUCLEOLAR PROTEIN 10"/>
    <property type="match status" value="1"/>
</dbReference>
<proteinExistence type="inferred from homology"/>
<dbReference type="OrthoDB" id="273340at2759"/>
<dbReference type="InterPro" id="IPR001680">
    <property type="entry name" value="WD40_rpt"/>
</dbReference>
<feature type="domain" description="Nucleolar protein 10-like second" evidence="9">
    <location>
        <begin position="354"/>
        <end position="401"/>
    </location>
</feature>
<dbReference type="SMART" id="SM00320">
    <property type="entry name" value="WD40"/>
    <property type="match status" value="4"/>
</dbReference>
<dbReference type="GO" id="GO:0000462">
    <property type="term" value="P:maturation of SSU-rRNA from tricistronic rRNA transcript (SSU-rRNA, 5.8S rRNA, LSU-rRNA)"/>
    <property type="evidence" value="ECO:0007669"/>
    <property type="project" value="TreeGrafter"/>
</dbReference>
<dbReference type="Pfam" id="PF23097">
    <property type="entry name" value="NOL10_2nd"/>
    <property type="match status" value="1"/>
</dbReference>
<dbReference type="Proteomes" id="UP000039865">
    <property type="component" value="Unassembled WGS sequence"/>
</dbReference>
<dbReference type="InterPro" id="IPR040382">
    <property type="entry name" value="NOL10/Enp2"/>
</dbReference>
<name>A0A078ACF9_STYLE</name>
<sequence length="620" mass="71549">MYDLSSGKSLPEYMEEAKKKKIKLKQLDEYRNRIELIQDFEFNTSCQRVKVSEDQHYVIATGIYAPMVKIFDTQELTMKCERGLDSEVVQFQILSSDYSKLAFLCADRTIELHAQYGRHFKIRIPKFGRDMIYQPHSCDLISVGATNEIYRLNLDLGRFNTTLISESPEINCVDYSPDLNVIATGGIDGKVEFWNMDTRNRVCALTPSSINLQDEEITAIKFEQDSLNIAIGTQKGKVLLYDMRYPLPLLTLNHHYRQPINTIAFHKASRKIVSSDKKIIKIYEKDSGRLFTNIEPKTGINSFELCADTGLIFAPQEQKKIGTYFIPSLGNAPKWCAFLENLTEEMEESKETSVYEDFKFLTMNELQQLNATHLVGTPMLRAHMHGYFIEMRAYQKLLSVADPFAYDRYRKELISQKLNQLREKRIQIPNKMAQVNKEYAKELQEQKEKGKKGSAVDKLMEDSRFGRMFNDTEFKIDKNSEAYKLIKPQESKKGNREEDMDSINGQDSDDDAKTGSKGQNLNKLFSGGVDESDDGKNSDDEDDFQSKLNKKDKKKYKKQNKDKILLGKGAIRNLNTPQTSESSKKIKKQQQYKGKHVITDEQVRQKLKTRRMVVSSYKLK</sequence>
<dbReference type="AlphaFoldDB" id="A0A078ACF9"/>
<comment type="subcellular location">
    <subcellularLocation>
        <location evidence="1">Nucleus</location>
        <location evidence="1">Nucleolus</location>
    </subcellularLocation>
</comment>
<dbReference type="InParanoid" id="A0A078ACF9"/>
<gene>
    <name evidence="11" type="primary">Contig15996.g17046</name>
    <name evidence="11" type="ORF">STYLEM_8922</name>
</gene>
<dbReference type="OMA" id="GYFMDVR"/>
<evidence type="ECO:0000256" key="4">
    <source>
        <dbReference type="ARBA" id="ARBA00022737"/>
    </source>
</evidence>
<organism evidence="11 12">
    <name type="scientific">Stylonychia lemnae</name>
    <name type="common">Ciliate</name>
    <dbReference type="NCBI Taxonomy" id="5949"/>
    <lineage>
        <taxon>Eukaryota</taxon>
        <taxon>Sar</taxon>
        <taxon>Alveolata</taxon>
        <taxon>Ciliophora</taxon>
        <taxon>Intramacronucleata</taxon>
        <taxon>Spirotrichea</taxon>
        <taxon>Stichotrichia</taxon>
        <taxon>Sporadotrichida</taxon>
        <taxon>Oxytrichidae</taxon>
        <taxon>Stylonychinae</taxon>
        <taxon>Stylonychia</taxon>
    </lineage>
</organism>
<dbReference type="InterPro" id="IPR019775">
    <property type="entry name" value="WD40_repeat_CS"/>
</dbReference>
<evidence type="ECO:0000256" key="2">
    <source>
        <dbReference type="ARBA" id="ARBA00005264"/>
    </source>
</evidence>
<accession>A0A078ACF9</accession>
<evidence type="ECO:0000256" key="6">
    <source>
        <dbReference type="PROSITE-ProRule" id="PRU00221"/>
    </source>
</evidence>
<evidence type="ECO:0000259" key="10">
    <source>
        <dbReference type="Pfam" id="PF23098"/>
    </source>
</evidence>
<dbReference type="PROSITE" id="PS50082">
    <property type="entry name" value="WD_REPEATS_2"/>
    <property type="match status" value="1"/>
</dbReference>
<dbReference type="GO" id="GO:0032040">
    <property type="term" value="C:small-subunit processome"/>
    <property type="evidence" value="ECO:0007669"/>
    <property type="project" value="TreeGrafter"/>
</dbReference>
<dbReference type="InterPro" id="IPR012580">
    <property type="entry name" value="NUC153"/>
</dbReference>
<evidence type="ECO:0000256" key="7">
    <source>
        <dbReference type="SAM" id="MobiDB-lite"/>
    </source>
</evidence>
<feature type="region of interest" description="Disordered" evidence="7">
    <location>
        <begin position="485"/>
        <end position="599"/>
    </location>
</feature>
<dbReference type="FunCoup" id="A0A078ACF9">
    <property type="interactions" value="646"/>
</dbReference>
<dbReference type="InterPro" id="IPR015943">
    <property type="entry name" value="WD40/YVTN_repeat-like_dom_sf"/>
</dbReference>
<feature type="compositionally biased region" description="Basic residues" evidence="7">
    <location>
        <begin position="548"/>
        <end position="558"/>
    </location>
</feature>
<feature type="compositionally biased region" description="Basic and acidic residues" evidence="7">
    <location>
        <begin position="487"/>
        <end position="497"/>
    </location>
</feature>
<evidence type="ECO:0000256" key="5">
    <source>
        <dbReference type="ARBA" id="ARBA00023242"/>
    </source>
</evidence>
<dbReference type="Pfam" id="PF23098">
    <property type="entry name" value="Beta-prop_NOL10_N"/>
    <property type="match status" value="1"/>
</dbReference>
<evidence type="ECO:0000259" key="8">
    <source>
        <dbReference type="Pfam" id="PF08159"/>
    </source>
</evidence>
<keyword evidence="4" id="KW-0677">Repeat</keyword>
<dbReference type="PROSITE" id="PS50294">
    <property type="entry name" value="WD_REPEATS_REGION"/>
    <property type="match status" value="1"/>
</dbReference>
<feature type="compositionally biased region" description="Basic residues" evidence="7">
    <location>
        <begin position="585"/>
        <end position="596"/>
    </location>
</feature>
<keyword evidence="12" id="KW-1185">Reference proteome</keyword>
<reference evidence="11 12" key="1">
    <citation type="submission" date="2014-06" db="EMBL/GenBank/DDBJ databases">
        <authorList>
            <person name="Swart Estienne"/>
        </authorList>
    </citation>
    <scope>NUCLEOTIDE SEQUENCE [LARGE SCALE GENOMIC DNA]</scope>
    <source>
        <strain evidence="11 12">130c</strain>
    </source>
</reference>
<protein>
    <submittedName>
        <fullName evidence="11">Nucleolar protein 10</fullName>
    </submittedName>
</protein>
<dbReference type="InterPro" id="IPR056551">
    <property type="entry name" value="Beta-prop_NOL10_N"/>
</dbReference>
<evidence type="ECO:0000259" key="9">
    <source>
        <dbReference type="Pfam" id="PF23097"/>
    </source>
</evidence>
<dbReference type="PANTHER" id="PTHR14927">
    <property type="entry name" value="NUCLEOLAR PROTEIN 10"/>
    <property type="match status" value="1"/>
</dbReference>
<evidence type="ECO:0000256" key="1">
    <source>
        <dbReference type="ARBA" id="ARBA00004604"/>
    </source>
</evidence>
<dbReference type="Gene3D" id="2.130.10.10">
    <property type="entry name" value="YVTN repeat-like/Quinoprotein amine dehydrogenase"/>
    <property type="match status" value="1"/>
</dbReference>
<comment type="similarity">
    <text evidence="2">Belongs to the WD repeat NOL10/ENP2 family.</text>
</comment>
<feature type="domain" description="Nucleolar protein 10-like N-terminal" evidence="10">
    <location>
        <begin position="2"/>
        <end position="351"/>
    </location>
</feature>
<dbReference type="InterPro" id="IPR056550">
    <property type="entry name" value="NOL10_2nd"/>
</dbReference>
<keyword evidence="3 6" id="KW-0853">WD repeat</keyword>
<dbReference type="PROSITE" id="PS00678">
    <property type="entry name" value="WD_REPEATS_1"/>
    <property type="match status" value="1"/>
</dbReference>
<dbReference type="InterPro" id="IPR036322">
    <property type="entry name" value="WD40_repeat_dom_sf"/>
</dbReference>
<evidence type="ECO:0000256" key="3">
    <source>
        <dbReference type="ARBA" id="ARBA00022574"/>
    </source>
</evidence>
<feature type="domain" description="NUC153" evidence="8">
    <location>
        <begin position="462"/>
        <end position="488"/>
    </location>
</feature>
<dbReference type="GO" id="GO:0030686">
    <property type="term" value="C:90S preribosome"/>
    <property type="evidence" value="ECO:0007669"/>
    <property type="project" value="TreeGrafter"/>
</dbReference>
<evidence type="ECO:0000313" key="12">
    <source>
        <dbReference type="Proteomes" id="UP000039865"/>
    </source>
</evidence>
<dbReference type="EMBL" id="CCKQ01008473">
    <property type="protein sequence ID" value="CDW79930.1"/>
    <property type="molecule type" value="Genomic_DNA"/>
</dbReference>
<dbReference type="Pfam" id="PF08159">
    <property type="entry name" value="NUC153"/>
    <property type="match status" value="1"/>
</dbReference>
<dbReference type="SUPFAM" id="SSF50978">
    <property type="entry name" value="WD40 repeat-like"/>
    <property type="match status" value="1"/>
</dbReference>